<dbReference type="AlphaFoldDB" id="A0A810PXQ0"/>
<keyword evidence="2" id="KW-1185">Reference proteome</keyword>
<organism evidence="1 2">
    <name type="scientific">Vescimonas coprocola</name>
    <dbReference type="NCBI Taxonomy" id="2714355"/>
    <lineage>
        <taxon>Bacteria</taxon>
        <taxon>Bacillati</taxon>
        <taxon>Bacillota</taxon>
        <taxon>Clostridia</taxon>
        <taxon>Eubacteriales</taxon>
        <taxon>Oscillospiraceae</taxon>
        <taxon>Vescimonas</taxon>
    </lineage>
</organism>
<dbReference type="Pfam" id="PF00702">
    <property type="entry name" value="Hydrolase"/>
    <property type="match status" value="1"/>
</dbReference>
<proteinExistence type="predicted"/>
<dbReference type="KEGG" id="vcop:MM50RIKEN_06820"/>
<gene>
    <name evidence="1" type="ORF">MM50RIKEN_06820</name>
</gene>
<evidence type="ECO:0000313" key="1">
    <source>
        <dbReference type="EMBL" id="BCK80919.1"/>
    </source>
</evidence>
<dbReference type="NCBIfam" id="TIGR01668">
    <property type="entry name" value="YqeG_hyp_ppase"/>
    <property type="match status" value="1"/>
</dbReference>
<dbReference type="EMBL" id="AP023418">
    <property type="protein sequence ID" value="BCK80919.1"/>
    <property type="molecule type" value="Genomic_DNA"/>
</dbReference>
<dbReference type="InterPro" id="IPR023214">
    <property type="entry name" value="HAD_sf"/>
</dbReference>
<accession>A0A810PXQ0</accession>
<dbReference type="InterPro" id="IPR010021">
    <property type="entry name" value="PGPP1/Gep4"/>
</dbReference>
<dbReference type="GO" id="GO:0008962">
    <property type="term" value="F:phosphatidylglycerophosphatase activity"/>
    <property type="evidence" value="ECO:0007669"/>
    <property type="project" value="InterPro"/>
</dbReference>
<protein>
    <recommendedName>
        <fullName evidence="3">YqeG family HAD IIIA-type phosphatase</fullName>
    </recommendedName>
</protein>
<evidence type="ECO:0000313" key="2">
    <source>
        <dbReference type="Proteomes" id="UP000681035"/>
    </source>
</evidence>
<dbReference type="InterPro" id="IPR036412">
    <property type="entry name" value="HAD-like_sf"/>
</dbReference>
<evidence type="ECO:0008006" key="3">
    <source>
        <dbReference type="Google" id="ProtNLM"/>
    </source>
</evidence>
<dbReference type="SUPFAM" id="SSF56784">
    <property type="entry name" value="HAD-like"/>
    <property type="match status" value="1"/>
</dbReference>
<reference evidence="1" key="1">
    <citation type="submission" date="2020-09" db="EMBL/GenBank/DDBJ databases">
        <title>New species isolated from human feces.</title>
        <authorList>
            <person name="Kitahara M."/>
            <person name="Shigeno Y."/>
            <person name="Shime M."/>
            <person name="Matsumoto Y."/>
            <person name="Nakamura S."/>
            <person name="Motooka D."/>
            <person name="Fukuoka S."/>
            <person name="Nishikawa H."/>
            <person name="Benno Y."/>
        </authorList>
    </citation>
    <scope>NUCLEOTIDE SEQUENCE</scope>
    <source>
        <strain evidence="1">MM50</strain>
    </source>
</reference>
<dbReference type="NCBIfam" id="TIGR01662">
    <property type="entry name" value="HAD-SF-IIIA"/>
    <property type="match status" value="1"/>
</dbReference>
<dbReference type="Gene3D" id="3.40.50.1000">
    <property type="entry name" value="HAD superfamily/HAD-like"/>
    <property type="match status" value="1"/>
</dbReference>
<dbReference type="InterPro" id="IPR006549">
    <property type="entry name" value="HAD-SF_hydro_IIIA"/>
</dbReference>
<name>A0A810PXQ0_9FIRM</name>
<sequence>MRVSLVPDRLFETYEEITPEYLRQRGIRLLLSDLDYTLAPKYVPHPDDRVREWLRRMEEGGVQVMILSNNRSSHRVETFCRELGIPYVGHAQKPRTTGFRRAMERAGVTAAETAMLGDKLLTDMLGANLAGVLALMVEPAGGPKGAWNWVLHALQAPFKAVCRRRHT</sequence>
<dbReference type="Proteomes" id="UP000681035">
    <property type="component" value="Chromosome"/>
</dbReference>
<dbReference type="RefSeq" id="WP_213541752.1">
    <property type="nucleotide sequence ID" value="NZ_AP023418.1"/>
</dbReference>